<evidence type="ECO:0000256" key="1">
    <source>
        <dbReference type="SAM" id="MobiDB-lite"/>
    </source>
</evidence>
<name>A0A8H4UN10_9HYPO</name>
<comment type="caution">
    <text evidence="2">The sequence shown here is derived from an EMBL/GenBank/DDBJ whole genome shotgun (WGS) entry which is preliminary data.</text>
</comment>
<sequence>MEARKKARKVGKSSKRSSGSCDSLNPVFTQSGPLSDSHGGWSGISDFEKPGLAGGDMVGGMFNAERQGPRCSQGWRPDGRVAVPTELEEAIPKQETKDKPSQAARKMVMIDRFEPHHWPALLGFALPPEAQATHGGRSKLSPTKGNGIRTQACVDVERRGHGCMGFAVREL</sequence>
<feature type="region of interest" description="Disordered" evidence="1">
    <location>
        <begin position="1"/>
        <end position="78"/>
    </location>
</feature>
<feature type="compositionally biased region" description="Polar residues" evidence="1">
    <location>
        <begin position="21"/>
        <end position="34"/>
    </location>
</feature>
<gene>
    <name evidence="2" type="ORF">FZEAL_4203</name>
</gene>
<accession>A0A8H4UN10</accession>
<organism evidence="2 3">
    <name type="scientific">Fusarium zealandicum</name>
    <dbReference type="NCBI Taxonomy" id="1053134"/>
    <lineage>
        <taxon>Eukaryota</taxon>
        <taxon>Fungi</taxon>
        <taxon>Dikarya</taxon>
        <taxon>Ascomycota</taxon>
        <taxon>Pezizomycotina</taxon>
        <taxon>Sordariomycetes</taxon>
        <taxon>Hypocreomycetidae</taxon>
        <taxon>Hypocreales</taxon>
        <taxon>Nectriaceae</taxon>
        <taxon>Fusarium</taxon>
        <taxon>Fusarium staphyleae species complex</taxon>
    </lineage>
</organism>
<reference evidence="2" key="2">
    <citation type="submission" date="2020-05" db="EMBL/GenBank/DDBJ databases">
        <authorList>
            <person name="Kim H.-S."/>
            <person name="Proctor R.H."/>
            <person name="Brown D.W."/>
        </authorList>
    </citation>
    <scope>NUCLEOTIDE SEQUENCE</scope>
    <source>
        <strain evidence="2">NRRL 22465</strain>
    </source>
</reference>
<evidence type="ECO:0000313" key="3">
    <source>
        <dbReference type="Proteomes" id="UP000635477"/>
    </source>
</evidence>
<keyword evidence="3" id="KW-1185">Reference proteome</keyword>
<dbReference type="EMBL" id="JABEYC010000285">
    <property type="protein sequence ID" value="KAF4979646.1"/>
    <property type="molecule type" value="Genomic_DNA"/>
</dbReference>
<feature type="compositionally biased region" description="Basic residues" evidence="1">
    <location>
        <begin position="1"/>
        <end position="15"/>
    </location>
</feature>
<evidence type="ECO:0000313" key="2">
    <source>
        <dbReference type="EMBL" id="KAF4979646.1"/>
    </source>
</evidence>
<dbReference type="Proteomes" id="UP000635477">
    <property type="component" value="Unassembled WGS sequence"/>
</dbReference>
<protein>
    <submittedName>
        <fullName evidence="2">Uncharacterized protein</fullName>
    </submittedName>
</protein>
<reference evidence="2" key="1">
    <citation type="journal article" date="2020" name="BMC Genomics">
        <title>Correction to: Identification and distribution of gene clusters required for synthesis of sphingolipid metabolism inhibitors in diverse species of the filamentous fungus Fusarium.</title>
        <authorList>
            <person name="Kim H.S."/>
            <person name="Lohmar J.M."/>
            <person name="Busman M."/>
            <person name="Brown D.W."/>
            <person name="Naumann T.A."/>
            <person name="Divon H.H."/>
            <person name="Lysoe E."/>
            <person name="Uhlig S."/>
            <person name="Proctor R.H."/>
        </authorList>
    </citation>
    <scope>NUCLEOTIDE SEQUENCE</scope>
    <source>
        <strain evidence="2">NRRL 22465</strain>
    </source>
</reference>
<proteinExistence type="predicted"/>
<dbReference type="AlphaFoldDB" id="A0A8H4UN10"/>